<gene>
    <name evidence="2" type="ORF">FOZ62_010883</name>
</gene>
<evidence type="ECO:0000313" key="3">
    <source>
        <dbReference type="Proteomes" id="UP000574390"/>
    </source>
</evidence>
<keyword evidence="1" id="KW-0732">Signal</keyword>
<accession>A0A7J6QIM5</accession>
<evidence type="ECO:0000256" key="1">
    <source>
        <dbReference type="SAM" id="SignalP"/>
    </source>
</evidence>
<protein>
    <submittedName>
        <fullName evidence="2">Uncharacterized protein</fullName>
    </submittedName>
</protein>
<dbReference type="EMBL" id="JABANM010029169">
    <property type="protein sequence ID" value="KAF4708449.1"/>
    <property type="molecule type" value="Genomic_DNA"/>
</dbReference>
<dbReference type="AlphaFoldDB" id="A0A7J6QIM5"/>
<dbReference type="Proteomes" id="UP000574390">
    <property type="component" value="Unassembled WGS sequence"/>
</dbReference>
<comment type="caution">
    <text evidence="2">The sequence shown here is derived from an EMBL/GenBank/DDBJ whole genome shotgun (WGS) entry which is preliminary data.</text>
</comment>
<proteinExistence type="predicted"/>
<sequence length="150" mass="16793">MTIAPVYILAVLAGVSLSTESSHHHHHNTKHGEKHHLRRGHFLHVLKEKGLLTKNKEEEALPGLIHINPVQIDFRKIGQDLQNSIRKDEDALRGSLAGLNGWGDGAKEDLTRLAEEGDKGYLADLSTMPRQAKQAHEEMMVMTRNTTQID</sequence>
<reference evidence="2 3" key="1">
    <citation type="submission" date="2020-04" db="EMBL/GenBank/DDBJ databases">
        <title>Perkinsus olseni comparative genomics.</title>
        <authorList>
            <person name="Bogema D.R."/>
        </authorList>
    </citation>
    <scope>NUCLEOTIDE SEQUENCE [LARGE SCALE GENOMIC DNA]</scope>
    <source>
        <strain evidence="2">ATCC PRA-205</strain>
    </source>
</reference>
<feature type="signal peptide" evidence="1">
    <location>
        <begin position="1"/>
        <end position="18"/>
    </location>
</feature>
<evidence type="ECO:0000313" key="2">
    <source>
        <dbReference type="EMBL" id="KAF4708449.1"/>
    </source>
</evidence>
<organism evidence="2 3">
    <name type="scientific">Perkinsus olseni</name>
    <name type="common">Perkinsus atlanticus</name>
    <dbReference type="NCBI Taxonomy" id="32597"/>
    <lineage>
        <taxon>Eukaryota</taxon>
        <taxon>Sar</taxon>
        <taxon>Alveolata</taxon>
        <taxon>Perkinsozoa</taxon>
        <taxon>Perkinsea</taxon>
        <taxon>Perkinsida</taxon>
        <taxon>Perkinsidae</taxon>
        <taxon>Perkinsus</taxon>
    </lineage>
</organism>
<name>A0A7J6QIM5_PEROL</name>
<feature type="chain" id="PRO_5029548674" evidence="1">
    <location>
        <begin position="19"/>
        <end position="150"/>
    </location>
</feature>